<dbReference type="OrthoDB" id="8922241at2759"/>
<organism evidence="8 9">
    <name type="scientific">Eumeta variegata</name>
    <name type="common">Bagworm moth</name>
    <name type="synonym">Eumeta japonica</name>
    <dbReference type="NCBI Taxonomy" id="151549"/>
    <lineage>
        <taxon>Eukaryota</taxon>
        <taxon>Metazoa</taxon>
        <taxon>Ecdysozoa</taxon>
        <taxon>Arthropoda</taxon>
        <taxon>Hexapoda</taxon>
        <taxon>Insecta</taxon>
        <taxon>Pterygota</taxon>
        <taxon>Neoptera</taxon>
        <taxon>Endopterygota</taxon>
        <taxon>Lepidoptera</taxon>
        <taxon>Glossata</taxon>
        <taxon>Ditrysia</taxon>
        <taxon>Tineoidea</taxon>
        <taxon>Psychidae</taxon>
        <taxon>Oiketicinae</taxon>
        <taxon>Eumeta</taxon>
    </lineage>
</organism>
<dbReference type="SMART" id="SM00355">
    <property type="entry name" value="ZnF_C2H2"/>
    <property type="match status" value="6"/>
</dbReference>
<feature type="domain" description="C2H2-type" evidence="7">
    <location>
        <begin position="425"/>
        <end position="453"/>
    </location>
</feature>
<dbReference type="Pfam" id="PF07776">
    <property type="entry name" value="zf-AD"/>
    <property type="match status" value="1"/>
</dbReference>
<protein>
    <submittedName>
        <fullName evidence="8">Fez family zinc finger protein 1</fullName>
    </submittedName>
</protein>
<evidence type="ECO:0000256" key="1">
    <source>
        <dbReference type="ARBA" id="ARBA00022723"/>
    </source>
</evidence>
<dbReference type="Pfam" id="PF12874">
    <property type="entry name" value="zf-met"/>
    <property type="match status" value="1"/>
</dbReference>
<evidence type="ECO:0000256" key="5">
    <source>
        <dbReference type="PROSITE-ProRule" id="PRU00042"/>
    </source>
</evidence>
<keyword evidence="3 5" id="KW-0863">Zinc-finger</keyword>
<feature type="domain" description="C2H2-type" evidence="7">
    <location>
        <begin position="396"/>
        <end position="424"/>
    </location>
</feature>
<evidence type="ECO:0000256" key="2">
    <source>
        <dbReference type="ARBA" id="ARBA00022737"/>
    </source>
</evidence>
<name>A0A4C1WYQ9_EUMVA</name>
<dbReference type="SUPFAM" id="SSF57716">
    <property type="entry name" value="Glucocorticoid receptor-like (DNA-binding domain)"/>
    <property type="match status" value="1"/>
</dbReference>
<dbReference type="STRING" id="151549.A0A4C1WYQ9"/>
<dbReference type="PANTHER" id="PTHR24379:SF121">
    <property type="entry name" value="C2H2-TYPE DOMAIN-CONTAINING PROTEIN"/>
    <property type="match status" value="1"/>
</dbReference>
<accession>A0A4C1WYQ9</accession>
<dbReference type="Gene3D" id="3.30.160.60">
    <property type="entry name" value="Classic Zinc Finger"/>
    <property type="match status" value="4"/>
</dbReference>
<sequence length="499" mass="57738">MNGTDVSDGKHTFHPDVSRKCSTFLAEIENFPSSCEEKLYSPQEERKCYIPICVVLSSSPSAWELILQITNKDEFPSKMCHDCLAELKQVIKFKFKCEESHKQLLKLSTEYEFKDKIIQCSLFVHHFPDMLDLDIVEDRVPVTENALINDELIGNYASFYNRHGVDNDNPKDKETDNQFERVNNDVQGHIFTFETNNTNDKLQKVTEINSTSNDAHDILLEEIEKMIEGYTDCDEVVPVKMPVARRKRIIESKVVIKSDGTKVRKMFVRYQKKGETAKKNRDGKFVCKICHKTLTGQGSFRQHMERHSDCKYICELCAKGFRCRTDLNVHQAIHHDIGNNYHCDHCSFKVSRRFDLVEHMRVHTGERPHMCSFCGLTFRRRCVWRKHLLLHSEKKVQCPRCPRRFHNRGDMMAHMNNVHERRHVYECPQCAVTYAKSCTVRRHLVDVHGVPRDGQGPVKRVQRSVPNCRRPGRTTATPPDVNGGTLPLLPLSDAHALGM</sequence>
<evidence type="ECO:0000313" key="8">
    <source>
        <dbReference type="EMBL" id="GBP55267.1"/>
    </source>
</evidence>
<feature type="domain" description="C2H2-type" evidence="7">
    <location>
        <begin position="285"/>
        <end position="312"/>
    </location>
</feature>
<reference evidence="8 9" key="1">
    <citation type="journal article" date="2019" name="Commun. Biol.">
        <title>The bagworm genome reveals a unique fibroin gene that provides high tensile strength.</title>
        <authorList>
            <person name="Kono N."/>
            <person name="Nakamura H."/>
            <person name="Ohtoshi R."/>
            <person name="Tomita M."/>
            <person name="Numata K."/>
            <person name="Arakawa K."/>
        </authorList>
    </citation>
    <scope>NUCLEOTIDE SEQUENCE [LARGE SCALE GENOMIC DNA]</scope>
</reference>
<evidence type="ECO:0000256" key="3">
    <source>
        <dbReference type="ARBA" id="ARBA00022771"/>
    </source>
</evidence>
<dbReference type="SUPFAM" id="SSF57667">
    <property type="entry name" value="beta-beta-alpha zinc fingers"/>
    <property type="match status" value="3"/>
</dbReference>
<dbReference type="InterPro" id="IPR013087">
    <property type="entry name" value="Znf_C2H2_type"/>
</dbReference>
<evidence type="ECO:0000259" key="7">
    <source>
        <dbReference type="PROSITE" id="PS50157"/>
    </source>
</evidence>
<dbReference type="InterPro" id="IPR012934">
    <property type="entry name" value="Znf_AD"/>
</dbReference>
<proteinExistence type="predicted"/>
<dbReference type="InterPro" id="IPR036236">
    <property type="entry name" value="Znf_C2H2_sf"/>
</dbReference>
<evidence type="ECO:0000256" key="4">
    <source>
        <dbReference type="ARBA" id="ARBA00022833"/>
    </source>
</evidence>
<comment type="caution">
    <text evidence="8">The sequence shown here is derived from an EMBL/GenBank/DDBJ whole genome shotgun (WGS) entry which is preliminary data.</text>
</comment>
<keyword evidence="4" id="KW-0862">Zinc</keyword>
<feature type="region of interest" description="Disordered" evidence="6">
    <location>
        <begin position="450"/>
        <end position="488"/>
    </location>
</feature>
<dbReference type="GO" id="GO:0005634">
    <property type="term" value="C:nucleus"/>
    <property type="evidence" value="ECO:0007669"/>
    <property type="project" value="InterPro"/>
</dbReference>
<keyword evidence="1" id="KW-0479">Metal-binding</keyword>
<keyword evidence="9" id="KW-1185">Reference proteome</keyword>
<dbReference type="Pfam" id="PF13894">
    <property type="entry name" value="zf-C2H2_4"/>
    <property type="match status" value="1"/>
</dbReference>
<evidence type="ECO:0000313" key="9">
    <source>
        <dbReference type="Proteomes" id="UP000299102"/>
    </source>
</evidence>
<evidence type="ECO:0000256" key="6">
    <source>
        <dbReference type="SAM" id="MobiDB-lite"/>
    </source>
</evidence>
<dbReference type="GO" id="GO:0008270">
    <property type="term" value="F:zinc ion binding"/>
    <property type="evidence" value="ECO:0007669"/>
    <property type="project" value="UniProtKB-KW"/>
</dbReference>
<feature type="domain" description="C2H2-type" evidence="7">
    <location>
        <begin position="341"/>
        <end position="368"/>
    </location>
</feature>
<dbReference type="PROSITE" id="PS00028">
    <property type="entry name" value="ZINC_FINGER_C2H2_1"/>
    <property type="match status" value="5"/>
</dbReference>
<keyword evidence="2" id="KW-0677">Repeat</keyword>
<dbReference type="EMBL" id="BGZK01000664">
    <property type="protein sequence ID" value="GBP55267.1"/>
    <property type="molecule type" value="Genomic_DNA"/>
</dbReference>
<feature type="domain" description="C2H2-type" evidence="7">
    <location>
        <begin position="312"/>
        <end position="334"/>
    </location>
</feature>
<dbReference type="PANTHER" id="PTHR24379">
    <property type="entry name" value="KRAB AND ZINC FINGER DOMAIN-CONTAINING"/>
    <property type="match status" value="1"/>
</dbReference>
<dbReference type="Proteomes" id="UP000299102">
    <property type="component" value="Unassembled WGS sequence"/>
</dbReference>
<dbReference type="PROSITE" id="PS50157">
    <property type="entry name" value="ZINC_FINGER_C2H2_2"/>
    <property type="match status" value="6"/>
</dbReference>
<gene>
    <name evidence="8" type="primary">fezf1</name>
    <name evidence="8" type="ORF">EVAR_24463_1</name>
</gene>
<dbReference type="AlphaFoldDB" id="A0A4C1WYQ9"/>
<feature type="domain" description="C2H2-type" evidence="7">
    <location>
        <begin position="369"/>
        <end position="396"/>
    </location>
</feature>